<dbReference type="PROSITE" id="PS51375">
    <property type="entry name" value="PPR"/>
    <property type="match status" value="6"/>
</dbReference>
<dbReference type="PANTHER" id="PTHR24015:SF563">
    <property type="entry name" value="PENTATRICOPEPTIDE REPEAT FAMILY PROTEIN-RELATED"/>
    <property type="match status" value="1"/>
</dbReference>
<dbReference type="PANTHER" id="PTHR24015">
    <property type="entry name" value="OS07G0578800 PROTEIN-RELATED"/>
    <property type="match status" value="1"/>
</dbReference>
<dbReference type="InterPro" id="IPR011990">
    <property type="entry name" value="TPR-like_helical_dom_sf"/>
</dbReference>
<dbReference type="GO" id="GO:0009451">
    <property type="term" value="P:RNA modification"/>
    <property type="evidence" value="ECO:0007669"/>
    <property type="project" value="InterPro"/>
</dbReference>
<evidence type="ECO:0000313" key="3">
    <source>
        <dbReference type="EMBL" id="EPS61687.1"/>
    </source>
</evidence>
<evidence type="ECO:0000256" key="2">
    <source>
        <dbReference type="PROSITE-ProRule" id="PRU00708"/>
    </source>
</evidence>
<dbReference type="AlphaFoldDB" id="S8DPH4"/>
<dbReference type="EMBL" id="AUSU01006657">
    <property type="protein sequence ID" value="EPS61687.1"/>
    <property type="molecule type" value="Genomic_DNA"/>
</dbReference>
<feature type="repeat" description="PPR" evidence="2">
    <location>
        <begin position="387"/>
        <end position="417"/>
    </location>
</feature>
<dbReference type="InterPro" id="IPR046848">
    <property type="entry name" value="E_motif"/>
</dbReference>
<dbReference type="InterPro" id="IPR046960">
    <property type="entry name" value="PPR_At4g14850-like_plant"/>
</dbReference>
<feature type="repeat" description="PPR" evidence="2">
    <location>
        <begin position="556"/>
        <end position="590"/>
    </location>
</feature>
<evidence type="ECO:0000313" key="4">
    <source>
        <dbReference type="Proteomes" id="UP000015453"/>
    </source>
</evidence>
<dbReference type="NCBIfam" id="TIGR00756">
    <property type="entry name" value="PPR"/>
    <property type="match status" value="5"/>
</dbReference>
<dbReference type="Gene3D" id="1.25.40.10">
    <property type="entry name" value="Tetratricopeptide repeat domain"/>
    <property type="match status" value="4"/>
</dbReference>
<feature type="repeat" description="PPR" evidence="2">
    <location>
        <begin position="81"/>
        <end position="115"/>
    </location>
</feature>
<accession>S8DPH4</accession>
<dbReference type="Pfam" id="PF20431">
    <property type="entry name" value="E_motif"/>
    <property type="match status" value="1"/>
</dbReference>
<dbReference type="FunFam" id="1.25.40.10:FF:000090">
    <property type="entry name" value="Pentatricopeptide repeat-containing protein, chloroplastic"/>
    <property type="match status" value="1"/>
</dbReference>
<dbReference type="Pfam" id="PF01535">
    <property type="entry name" value="PPR"/>
    <property type="match status" value="4"/>
</dbReference>
<keyword evidence="1" id="KW-0677">Repeat</keyword>
<dbReference type="GO" id="GO:0003723">
    <property type="term" value="F:RNA binding"/>
    <property type="evidence" value="ECO:0007669"/>
    <property type="project" value="InterPro"/>
</dbReference>
<organism evidence="3 4">
    <name type="scientific">Genlisea aurea</name>
    <dbReference type="NCBI Taxonomy" id="192259"/>
    <lineage>
        <taxon>Eukaryota</taxon>
        <taxon>Viridiplantae</taxon>
        <taxon>Streptophyta</taxon>
        <taxon>Embryophyta</taxon>
        <taxon>Tracheophyta</taxon>
        <taxon>Spermatophyta</taxon>
        <taxon>Magnoliopsida</taxon>
        <taxon>eudicotyledons</taxon>
        <taxon>Gunneridae</taxon>
        <taxon>Pentapetalae</taxon>
        <taxon>asterids</taxon>
        <taxon>lamiids</taxon>
        <taxon>Lamiales</taxon>
        <taxon>Lentibulariaceae</taxon>
        <taxon>Genlisea</taxon>
    </lineage>
</organism>
<feature type="repeat" description="PPR" evidence="2">
    <location>
        <begin position="214"/>
        <end position="248"/>
    </location>
</feature>
<proteinExistence type="predicted"/>
<comment type="caution">
    <text evidence="3">The sequence shown here is derived from an EMBL/GenBank/DDBJ whole genome shotgun (WGS) entry which is preliminary data.</text>
</comment>
<dbReference type="Pfam" id="PF12854">
    <property type="entry name" value="PPR_1"/>
    <property type="match status" value="1"/>
</dbReference>
<evidence type="ECO:0008006" key="5">
    <source>
        <dbReference type="Google" id="ProtNLM"/>
    </source>
</evidence>
<keyword evidence="4" id="KW-1185">Reference proteome</keyword>
<dbReference type="Pfam" id="PF13041">
    <property type="entry name" value="PPR_2"/>
    <property type="match status" value="1"/>
</dbReference>
<feature type="repeat" description="PPR" evidence="2">
    <location>
        <begin position="418"/>
        <end position="452"/>
    </location>
</feature>
<dbReference type="InterPro" id="IPR002885">
    <property type="entry name" value="PPR_rpt"/>
</dbReference>
<feature type="repeat" description="PPR" evidence="2">
    <location>
        <begin position="316"/>
        <end position="350"/>
    </location>
</feature>
<reference evidence="3 4" key="1">
    <citation type="journal article" date="2013" name="BMC Genomics">
        <title>The miniature genome of a carnivorous plant Genlisea aurea contains a low number of genes and short non-coding sequences.</title>
        <authorList>
            <person name="Leushkin E.V."/>
            <person name="Sutormin R.A."/>
            <person name="Nabieva E.R."/>
            <person name="Penin A.A."/>
            <person name="Kondrashov A.S."/>
            <person name="Logacheva M.D."/>
        </authorList>
    </citation>
    <scope>NUCLEOTIDE SEQUENCE [LARGE SCALE GENOMIC DNA]</scope>
</reference>
<protein>
    <recommendedName>
        <fullName evidence="5">Pentatricopeptide repeat-containing protein</fullName>
    </recommendedName>
</protein>
<name>S8DPH4_9LAMI</name>
<dbReference type="Proteomes" id="UP000015453">
    <property type="component" value="Unassembled WGS sequence"/>
</dbReference>
<evidence type="ECO:0000256" key="1">
    <source>
        <dbReference type="ARBA" id="ARBA00022737"/>
    </source>
</evidence>
<sequence>MSGAAVCFFDSLRPISSWIASNCLFKSFPRLVFSRNLSSVRDLELIGVLSSCAKERNIRLGYSLHASIIKNPPPDPIFSTDVVIYNCLLHFYCKCGELNDASRVFDEMPVRDTVSWNSLISGLLVHGEFRKGISVFKLLVASLSCQFDNATLTTMLSAFAEAESLHMLKMIHALVIFSGFDKEISVGNALTNSYFRCCAFDSGMLVFNEMSNRNVVTWTAAISGLAKNGFYVESLKLFAEMCRLRVVTPNLLTYLCALSACSGLQAIRDGAQIHGAIQKLGFHSDICIETALMDMYSKSGLVDEVWRLFESAEELDEVSVTVVLSCFLQSGFEEEALRMFVKIVKQGMNVDSNMVSTILSVFGDLGASQRLGAQTHCLSVKRGFDFNIFVSNGLINMYSKCGDLGEAHKIFNSMQRKNEVSWNSMIAAYASHGHGIRALELYDEMISERVEPTDVTFLSLLHACSHSGLLQKGLNFLESMEKTHGIRPRIQHYACIVDMLGRAGHLKEAKLFIEGLPVDPNAVVIWQSLLGACGIHGDLDTGRYAAERVASAEPESSVPYLSVANMCCGSGRWGERAEAMKRMKENGVPKEKGVSWIEADGKIRTFVVADERHPDVYAVLFHLFIQMGDDDQHVDFFTQYS</sequence>
<gene>
    <name evidence="3" type="ORF">M569_13103</name>
</gene>
<dbReference type="OrthoDB" id="635740at2759"/>